<dbReference type="CDD" id="cd18773">
    <property type="entry name" value="PDC1_HK_sensor"/>
    <property type="match status" value="1"/>
</dbReference>
<dbReference type="Proteomes" id="UP000217696">
    <property type="component" value="Chromosome"/>
</dbReference>
<dbReference type="EMBL" id="AP017312">
    <property type="protein sequence ID" value="BAU26844.1"/>
    <property type="molecule type" value="Genomic_DNA"/>
</dbReference>
<accession>A0A0U5B7B0</accession>
<keyword evidence="7" id="KW-1185">Reference proteome</keyword>
<dbReference type="InterPro" id="IPR029151">
    <property type="entry name" value="Sensor-like_sf"/>
</dbReference>
<dbReference type="Pfam" id="PF00015">
    <property type="entry name" value="MCPsignal"/>
    <property type="match status" value="1"/>
</dbReference>
<dbReference type="RefSeq" id="WP_172890795.1">
    <property type="nucleotide sequence ID" value="NZ_AP017312.1"/>
</dbReference>
<organism evidence="6 7">
    <name type="scientific">Aneurinibacillus soli</name>
    <dbReference type="NCBI Taxonomy" id="1500254"/>
    <lineage>
        <taxon>Bacteria</taxon>
        <taxon>Bacillati</taxon>
        <taxon>Bacillota</taxon>
        <taxon>Bacilli</taxon>
        <taxon>Bacillales</taxon>
        <taxon>Paenibacillaceae</taxon>
        <taxon>Aneurinibacillus group</taxon>
        <taxon>Aneurinibacillus</taxon>
    </lineage>
</organism>
<dbReference type="KEGG" id="asoc:CB4_01013"/>
<dbReference type="InterPro" id="IPR004089">
    <property type="entry name" value="MCPsignal_dom"/>
</dbReference>
<dbReference type="GO" id="GO:0005886">
    <property type="term" value="C:plasma membrane"/>
    <property type="evidence" value="ECO:0007669"/>
    <property type="project" value="UniProtKB-SubCell"/>
</dbReference>
<comment type="subcellular location">
    <subcellularLocation>
        <location evidence="1">Cell membrane</location>
    </subcellularLocation>
</comment>
<evidence type="ECO:0000256" key="2">
    <source>
        <dbReference type="ARBA" id="ARBA00022475"/>
    </source>
</evidence>
<dbReference type="PANTHER" id="PTHR32089">
    <property type="entry name" value="METHYL-ACCEPTING CHEMOTAXIS PROTEIN MCPB"/>
    <property type="match status" value="1"/>
</dbReference>
<dbReference type="PROSITE" id="PS50885">
    <property type="entry name" value="HAMP"/>
    <property type="match status" value="1"/>
</dbReference>
<dbReference type="InterPro" id="IPR003660">
    <property type="entry name" value="HAMP_dom"/>
</dbReference>
<dbReference type="Pfam" id="PF00672">
    <property type="entry name" value="HAMP"/>
    <property type="match status" value="1"/>
</dbReference>
<keyword evidence="3" id="KW-0472">Membrane</keyword>
<evidence type="ECO:0000256" key="5">
    <source>
        <dbReference type="ARBA" id="ARBA00029447"/>
    </source>
</evidence>
<protein>
    <submittedName>
        <fullName evidence="6">Putative methyl-accepting chemotaxis protein YoaH</fullName>
    </submittedName>
</protein>
<proteinExistence type="inferred from homology"/>
<dbReference type="PANTHER" id="PTHR32089:SF112">
    <property type="entry name" value="LYSOZYME-LIKE PROTEIN-RELATED"/>
    <property type="match status" value="1"/>
</dbReference>
<evidence type="ECO:0000256" key="1">
    <source>
        <dbReference type="ARBA" id="ARBA00004236"/>
    </source>
</evidence>
<dbReference type="AlphaFoldDB" id="A0A0U5B7B0"/>
<gene>
    <name evidence="6" type="primary">yoaH_1</name>
    <name evidence="6" type="ORF">CB4_01013</name>
</gene>
<sequence>MGLIKKISLLAAVIMALLIGVNTLFLFTNMSTTVEKSVAKFTIQTAINAASFVDGDEYKAFVTHPTEDARYWRLRNQLNDVREKIGALYIYTVRLDEQNKVRILVDGQPRNSDSASPINEEITVTPPEQISPVLQGKANSTPLINDPKYGTYLSAFVPIKDKSGAIIGVLGVDIKAGAVSEINSEVMHENMPVIACINISILILGLLLFFVALRRSLRPLAILTNMTEQLASAEGDLTIKLPVKSRDELGKLSAAFNDMITKVRNIIIDVRKTSKQVATSANYLANSAVQTDEVSHQVSATIQEVAEEAGIQAEKTALVHTSMNDTKQRISEGYTQVENTLQHAALSTVAAYEGQAAINEAIEHLRILTKNMSSAAESIQKLAKRSAEIDGIITVITDISNQTNLLALNAAIEAARAGTHGKGFAVVADEVRSLAEESKKSAEQITHLVQDIQAETAVTACTMENSLTAVKQQVHIIEKGGKSLDNIVRMVQQTEAATTSLQSVLVHIKDNIVEMYRAVDEIARITTINVTAAEQVAACSEEQSASIEEVTTSARELTVLAENLEHNLKKFIV</sequence>
<dbReference type="SMART" id="SM00283">
    <property type="entry name" value="MA"/>
    <property type="match status" value="1"/>
</dbReference>
<evidence type="ECO:0000313" key="7">
    <source>
        <dbReference type="Proteomes" id="UP000217696"/>
    </source>
</evidence>
<dbReference type="Gene3D" id="1.10.287.950">
    <property type="entry name" value="Methyl-accepting chemotaxis protein"/>
    <property type="match status" value="1"/>
</dbReference>
<evidence type="ECO:0000313" key="6">
    <source>
        <dbReference type="EMBL" id="BAU26844.1"/>
    </source>
</evidence>
<dbReference type="SUPFAM" id="SSF58104">
    <property type="entry name" value="Methyl-accepting chemotaxis protein (MCP) signaling domain"/>
    <property type="match status" value="1"/>
</dbReference>
<evidence type="ECO:0000256" key="3">
    <source>
        <dbReference type="ARBA" id="ARBA00023136"/>
    </source>
</evidence>
<dbReference type="CDD" id="cd06225">
    <property type="entry name" value="HAMP"/>
    <property type="match status" value="1"/>
</dbReference>
<name>A0A0U5B7B0_9BACL</name>
<dbReference type="GO" id="GO:0007165">
    <property type="term" value="P:signal transduction"/>
    <property type="evidence" value="ECO:0007669"/>
    <property type="project" value="UniProtKB-KW"/>
</dbReference>
<keyword evidence="2" id="KW-1003">Cell membrane</keyword>
<keyword evidence="4" id="KW-0807">Transducer</keyword>
<dbReference type="PROSITE" id="PS50111">
    <property type="entry name" value="CHEMOTAXIS_TRANSDUC_2"/>
    <property type="match status" value="1"/>
</dbReference>
<reference evidence="6 7" key="1">
    <citation type="submission" date="2015-12" db="EMBL/GenBank/DDBJ databases">
        <title>Genome sequence of Aneurinibacillus soli.</title>
        <authorList>
            <person name="Lee J.S."/>
            <person name="Lee K.C."/>
            <person name="Kim K.K."/>
            <person name="Lee B.W."/>
        </authorList>
    </citation>
    <scope>NUCLEOTIDE SEQUENCE [LARGE SCALE GENOMIC DNA]</scope>
    <source>
        <strain evidence="6 7">CB4</strain>
    </source>
</reference>
<dbReference type="SUPFAM" id="SSF103190">
    <property type="entry name" value="Sensory domain-like"/>
    <property type="match status" value="1"/>
</dbReference>
<comment type="similarity">
    <text evidence="5">Belongs to the methyl-accepting chemotaxis (MCP) protein family.</text>
</comment>
<dbReference type="SMART" id="SM00304">
    <property type="entry name" value="HAMP"/>
    <property type="match status" value="1"/>
</dbReference>
<evidence type="ECO:0000256" key="4">
    <source>
        <dbReference type="ARBA" id="ARBA00023224"/>
    </source>
</evidence>